<dbReference type="PANTHER" id="PTHR16099:SF5">
    <property type="entry name" value="NUCLEOTIDE TRIPHOSPHATE DIPHOSPHATASE NUDT15"/>
    <property type="match status" value="1"/>
</dbReference>
<evidence type="ECO:0000313" key="2">
    <source>
        <dbReference type="EMBL" id="PIV43248.1"/>
    </source>
</evidence>
<gene>
    <name evidence="2" type="ORF">COS26_00810</name>
</gene>
<dbReference type="EMBL" id="PEUA01000019">
    <property type="protein sequence ID" value="PIV43248.1"/>
    <property type="molecule type" value="Genomic_DNA"/>
</dbReference>
<reference evidence="3" key="1">
    <citation type="submission" date="2017-09" db="EMBL/GenBank/DDBJ databases">
        <title>Depth-based differentiation of microbial function through sediment-hosted aquifers and enrichment of novel symbionts in the deep terrestrial subsurface.</title>
        <authorList>
            <person name="Probst A.J."/>
            <person name="Ladd B."/>
            <person name="Jarett J.K."/>
            <person name="Geller-Mcgrath D.E."/>
            <person name="Sieber C.M.K."/>
            <person name="Emerson J.B."/>
            <person name="Anantharaman K."/>
            <person name="Thomas B.C."/>
            <person name="Malmstrom R."/>
            <person name="Stieglmeier M."/>
            <person name="Klingl A."/>
            <person name="Woyke T."/>
            <person name="Ryan C.M."/>
            <person name="Banfield J.F."/>
        </authorList>
    </citation>
    <scope>NUCLEOTIDE SEQUENCE [LARGE SCALE GENOMIC DNA]</scope>
</reference>
<dbReference type="PANTHER" id="PTHR16099">
    <property type="entry name" value="8-OXO-DGTP DIPHOSPHATES NUDT15"/>
    <property type="match status" value="1"/>
</dbReference>
<feature type="domain" description="Nudix hydrolase" evidence="1">
    <location>
        <begin position="8"/>
        <end position="68"/>
    </location>
</feature>
<dbReference type="SUPFAM" id="SSF55811">
    <property type="entry name" value="Nudix"/>
    <property type="match status" value="1"/>
</dbReference>
<sequence length="68" mass="7390">MDNQAKPKPAVGVGVMIIQDNKILLGKRHLNPDKADSELHGEGTWTMPGGKLHFQEGLKEAAAREVSE</sequence>
<dbReference type="InterPro" id="IPR015797">
    <property type="entry name" value="NUDIX_hydrolase-like_dom_sf"/>
</dbReference>
<dbReference type="InterPro" id="IPR000086">
    <property type="entry name" value="NUDIX_hydrolase_dom"/>
</dbReference>
<accession>A0A2M7D8F2</accession>
<comment type="caution">
    <text evidence="2">The sequence shown here is derived from an EMBL/GenBank/DDBJ whole genome shotgun (WGS) entry which is preliminary data.</text>
</comment>
<dbReference type="Pfam" id="PF00293">
    <property type="entry name" value="NUDIX"/>
    <property type="match status" value="1"/>
</dbReference>
<proteinExistence type="predicted"/>
<dbReference type="AlphaFoldDB" id="A0A2M7D8F2"/>
<name>A0A2M7D8F2_9BACT</name>
<dbReference type="Gene3D" id="3.90.79.10">
    <property type="entry name" value="Nucleoside Triphosphate Pyrophosphohydrolase"/>
    <property type="match status" value="1"/>
</dbReference>
<dbReference type="Proteomes" id="UP000230304">
    <property type="component" value="Unassembled WGS sequence"/>
</dbReference>
<evidence type="ECO:0000313" key="3">
    <source>
        <dbReference type="Proteomes" id="UP000230304"/>
    </source>
</evidence>
<organism evidence="2 3">
    <name type="scientific">Candidatus Nealsonbacteria bacterium CG02_land_8_20_14_3_00_40_11</name>
    <dbReference type="NCBI Taxonomy" id="1974700"/>
    <lineage>
        <taxon>Bacteria</taxon>
        <taxon>Candidatus Nealsoniibacteriota</taxon>
    </lineage>
</organism>
<feature type="non-terminal residue" evidence="2">
    <location>
        <position position="68"/>
    </location>
</feature>
<protein>
    <recommendedName>
        <fullName evidence="1">Nudix hydrolase domain-containing protein</fullName>
    </recommendedName>
</protein>
<evidence type="ECO:0000259" key="1">
    <source>
        <dbReference type="PROSITE" id="PS51462"/>
    </source>
</evidence>
<dbReference type="PROSITE" id="PS51462">
    <property type="entry name" value="NUDIX"/>
    <property type="match status" value="1"/>
</dbReference>